<keyword evidence="8" id="KW-0238">DNA-binding</keyword>
<accession>A0A7W6E9K6</accession>
<keyword evidence="4" id="KW-0547">Nucleotide-binding</keyword>
<dbReference type="SUPFAM" id="SSF52540">
    <property type="entry name" value="P-loop containing nucleoside triphosphate hydrolases"/>
    <property type="match status" value="1"/>
</dbReference>
<sequence length="481" mass="53047">MNALVTTQGADGYVPELEQSLLGVLLQGNGLARVQPYLNEQHFRAEDHRIIYRAIQDAFERSGTTDVRVVAKLLPEGFDFEFKTRHGLGIHQYLARLIGECVHTVASIDKVAKSVVEQWARLAFAEQMELASIAARDPSASVGKLIKTAGTVLEELGSGVRRSASRRSRMSAGEAGDAAIAAAREAMKNGAGLTGVTWGYADVDRITGGMQRKDLILVGARPSMGKSSVMMSTALRAARKGHGVGILSLEMDAAKLIARGLSDLTLATQNPVPYVDILQGRMDEAGLACVEAMNQRLHTYPILVEEAGGNVFDIRMKIEAMIERFERNGQPRLECLMLDHLGFIEPGAHYRGNRNNEVGEITRALKDYAKEYDIAVMLLSQLSRQLAQRDNKRPILSDLRDSGNIEQDADVVVFLHREAYYLERTEETDTEKENERIATLAACQNRLEFIIAKQRNGPVTTINLWCDMAFSAARNGERYAG</sequence>
<evidence type="ECO:0000256" key="3">
    <source>
        <dbReference type="ARBA" id="ARBA00022705"/>
    </source>
</evidence>
<evidence type="ECO:0000256" key="6">
    <source>
        <dbReference type="ARBA" id="ARBA00022806"/>
    </source>
</evidence>
<evidence type="ECO:0000256" key="7">
    <source>
        <dbReference type="ARBA" id="ARBA00022840"/>
    </source>
</evidence>
<dbReference type="GO" id="GO:0005829">
    <property type="term" value="C:cytosol"/>
    <property type="evidence" value="ECO:0007669"/>
    <property type="project" value="TreeGrafter"/>
</dbReference>
<dbReference type="InterPro" id="IPR027417">
    <property type="entry name" value="P-loop_NTPase"/>
</dbReference>
<dbReference type="InterPro" id="IPR007694">
    <property type="entry name" value="DNA_helicase_DnaB-like_C"/>
</dbReference>
<dbReference type="PANTHER" id="PTHR30153">
    <property type="entry name" value="REPLICATIVE DNA HELICASE DNAB"/>
    <property type="match status" value="1"/>
</dbReference>
<evidence type="ECO:0000256" key="11">
    <source>
        <dbReference type="ARBA" id="ARBA00048954"/>
    </source>
</evidence>
<dbReference type="Pfam" id="PF00772">
    <property type="entry name" value="DnaB"/>
    <property type="match status" value="1"/>
</dbReference>
<dbReference type="RefSeq" id="WP_183198550.1">
    <property type="nucleotide sequence ID" value="NZ_JACIEK010000001.1"/>
</dbReference>
<dbReference type="GO" id="GO:0005524">
    <property type="term" value="F:ATP binding"/>
    <property type="evidence" value="ECO:0007669"/>
    <property type="project" value="UniProtKB-KW"/>
</dbReference>
<keyword evidence="2" id="KW-0639">Primosome</keyword>
<evidence type="ECO:0000256" key="8">
    <source>
        <dbReference type="ARBA" id="ARBA00023125"/>
    </source>
</evidence>
<comment type="caution">
    <text evidence="13">The sequence shown here is derived from an EMBL/GenBank/DDBJ whole genome shotgun (WGS) entry which is preliminary data.</text>
</comment>
<dbReference type="PANTHER" id="PTHR30153:SF2">
    <property type="entry name" value="REPLICATIVE DNA HELICASE"/>
    <property type="match status" value="1"/>
</dbReference>
<dbReference type="InterPro" id="IPR016136">
    <property type="entry name" value="DNA_helicase_N/primase_C"/>
</dbReference>
<keyword evidence="3" id="KW-0235">DNA replication</keyword>
<keyword evidence="5 13" id="KW-0378">Hydrolase</keyword>
<dbReference type="AlphaFoldDB" id="A0A7W6E9K6"/>
<dbReference type="Gene3D" id="1.10.860.10">
    <property type="entry name" value="DNAb Helicase, Chain A"/>
    <property type="match status" value="1"/>
</dbReference>
<proteinExistence type="inferred from homology"/>
<dbReference type="GO" id="GO:0006269">
    <property type="term" value="P:DNA replication, synthesis of primer"/>
    <property type="evidence" value="ECO:0007669"/>
    <property type="project" value="UniProtKB-KW"/>
</dbReference>
<comment type="catalytic activity">
    <reaction evidence="11">
        <text>ATP + H2O = ADP + phosphate + H(+)</text>
        <dbReference type="Rhea" id="RHEA:13065"/>
        <dbReference type="ChEBI" id="CHEBI:15377"/>
        <dbReference type="ChEBI" id="CHEBI:15378"/>
        <dbReference type="ChEBI" id="CHEBI:30616"/>
        <dbReference type="ChEBI" id="CHEBI:43474"/>
        <dbReference type="ChEBI" id="CHEBI:456216"/>
        <dbReference type="EC" id="5.6.2.3"/>
    </reaction>
</comment>
<name>A0A7W6E9K6_9HYPH</name>
<evidence type="ECO:0000256" key="10">
    <source>
        <dbReference type="ARBA" id="ARBA00044969"/>
    </source>
</evidence>
<keyword evidence="14" id="KW-1185">Reference proteome</keyword>
<dbReference type="GO" id="GO:0043139">
    <property type="term" value="F:5'-3' DNA helicase activity"/>
    <property type="evidence" value="ECO:0007669"/>
    <property type="project" value="UniProtKB-EC"/>
</dbReference>
<dbReference type="Pfam" id="PF03796">
    <property type="entry name" value="DnaB_C"/>
    <property type="match status" value="1"/>
</dbReference>
<evidence type="ECO:0000313" key="14">
    <source>
        <dbReference type="Proteomes" id="UP000542776"/>
    </source>
</evidence>
<organism evidence="13 14">
    <name type="scientific">Aureimonas pseudogalii</name>
    <dbReference type="NCBI Taxonomy" id="1744844"/>
    <lineage>
        <taxon>Bacteria</taxon>
        <taxon>Pseudomonadati</taxon>
        <taxon>Pseudomonadota</taxon>
        <taxon>Alphaproteobacteria</taxon>
        <taxon>Hyphomicrobiales</taxon>
        <taxon>Aurantimonadaceae</taxon>
        <taxon>Aureimonas</taxon>
    </lineage>
</organism>
<dbReference type="EC" id="5.6.2.3" evidence="10"/>
<keyword evidence="9" id="KW-0413">Isomerase</keyword>
<dbReference type="EMBL" id="JACIEK010000001">
    <property type="protein sequence ID" value="MBB3997238.1"/>
    <property type="molecule type" value="Genomic_DNA"/>
</dbReference>
<keyword evidence="6 13" id="KW-0347">Helicase</keyword>
<dbReference type="InterPro" id="IPR007693">
    <property type="entry name" value="DNA_helicase_DnaB-like_N"/>
</dbReference>
<evidence type="ECO:0000256" key="1">
    <source>
        <dbReference type="ARBA" id="ARBA00008428"/>
    </source>
</evidence>
<evidence type="ECO:0000256" key="4">
    <source>
        <dbReference type="ARBA" id="ARBA00022741"/>
    </source>
</evidence>
<evidence type="ECO:0000256" key="2">
    <source>
        <dbReference type="ARBA" id="ARBA00022515"/>
    </source>
</evidence>
<protein>
    <recommendedName>
        <fullName evidence="10">DNA 5'-3' helicase</fullName>
        <ecNumber evidence="10">5.6.2.3</ecNumber>
    </recommendedName>
</protein>
<evidence type="ECO:0000313" key="13">
    <source>
        <dbReference type="EMBL" id="MBB3997238.1"/>
    </source>
</evidence>
<evidence type="ECO:0000259" key="12">
    <source>
        <dbReference type="PROSITE" id="PS51199"/>
    </source>
</evidence>
<dbReference type="GO" id="GO:0003677">
    <property type="term" value="F:DNA binding"/>
    <property type="evidence" value="ECO:0007669"/>
    <property type="project" value="UniProtKB-KW"/>
</dbReference>
<dbReference type="GO" id="GO:1990077">
    <property type="term" value="C:primosome complex"/>
    <property type="evidence" value="ECO:0007669"/>
    <property type="project" value="UniProtKB-KW"/>
</dbReference>
<keyword evidence="7" id="KW-0067">ATP-binding</keyword>
<dbReference type="PROSITE" id="PS51199">
    <property type="entry name" value="SF4_HELICASE"/>
    <property type="match status" value="1"/>
</dbReference>
<gene>
    <name evidence="13" type="ORF">GGR04_001059</name>
</gene>
<dbReference type="InterPro" id="IPR036185">
    <property type="entry name" value="DNA_heli_DnaB-like_N_sf"/>
</dbReference>
<reference evidence="13 14" key="1">
    <citation type="submission" date="2020-08" db="EMBL/GenBank/DDBJ databases">
        <title>Genomic Encyclopedia of Type Strains, Phase IV (KMG-IV): sequencing the most valuable type-strain genomes for metagenomic binning, comparative biology and taxonomic classification.</title>
        <authorList>
            <person name="Goeker M."/>
        </authorList>
    </citation>
    <scope>NUCLEOTIDE SEQUENCE [LARGE SCALE GENOMIC DNA]</scope>
    <source>
        <strain evidence="13 14">DSM 102238</strain>
    </source>
</reference>
<evidence type="ECO:0000256" key="5">
    <source>
        <dbReference type="ARBA" id="ARBA00022801"/>
    </source>
</evidence>
<comment type="similarity">
    <text evidence="1">Belongs to the helicase family. DnaB subfamily.</text>
</comment>
<dbReference type="Gene3D" id="3.40.50.300">
    <property type="entry name" value="P-loop containing nucleotide triphosphate hydrolases"/>
    <property type="match status" value="1"/>
</dbReference>
<dbReference type="GO" id="GO:0016787">
    <property type="term" value="F:hydrolase activity"/>
    <property type="evidence" value="ECO:0007669"/>
    <property type="project" value="UniProtKB-KW"/>
</dbReference>
<dbReference type="Proteomes" id="UP000542776">
    <property type="component" value="Unassembled WGS sequence"/>
</dbReference>
<evidence type="ECO:0000256" key="9">
    <source>
        <dbReference type="ARBA" id="ARBA00023235"/>
    </source>
</evidence>
<dbReference type="SUPFAM" id="SSF48024">
    <property type="entry name" value="N-terminal domain of DnaB helicase"/>
    <property type="match status" value="1"/>
</dbReference>
<feature type="domain" description="SF4 helicase" evidence="12">
    <location>
        <begin position="189"/>
        <end position="480"/>
    </location>
</feature>